<dbReference type="AlphaFoldDB" id="A0A5N6RAF1"/>
<evidence type="ECO:0000256" key="3">
    <source>
        <dbReference type="ARBA" id="ARBA00022692"/>
    </source>
</evidence>
<feature type="transmembrane region" description="Helical" evidence="6">
    <location>
        <begin position="526"/>
        <end position="551"/>
    </location>
</feature>
<dbReference type="InterPro" id="IPR000109">
    <property type="entry name" value="POT_fam"/>
</dbReference>
<feature type="transmembrane region" description="Helical" evidence="6">
    <location>
        <begin position="487"/>
        <end position="506"/>
    </location>
</feature>
<evidence type="ECO:0000313" key="7">
    <source>
        <dbReference type="EMBL" id="KAE8056768.1"/>
    </source>
</evidence>
<reference evidence="7 8" key="1">
    <citation type="submission" date="2019-06" db="EMBL/GenBank/DDBJ databases">
        <title>A chromosomal-level reference genome of Carpinus fangiana (Coryloideae, Betulaceae).</title>
        <authorList>
            <person name="Yang X."/>
            <person name="Wang Z."/>
            <person name="Zhang L."/>
            <person name="Hao G."/>
            <person name="Liu J."/>
            <person name="Yang Y."/>
        </authorList>
    </citation>
    <scope>NUCLEOTIDE SEQUENCE [LARGE SCALE GENOMIC DNA]</scope>
    <source>
        <strain evidence="7">Cfa_2016G</strain>
        <tissue evidence="7">Leaf</tissue>
    </source>
</reference>
<dbReference type="Gene3D" id="1.20.1250.20">
    <property type="entry name" value="MFS general substrate transporter like domains"/>
    <property type="match status" value="1"/>
</dbReference>
<keyword evidence="3 6" id="KW-0812">Transmembrane</keyword>
<accession>A0A5N6RAF1</accession>
<feature type="transmembrane region" description="Helical" evidence="6">
    <location>
        <begin position="44"/>
        <end position="64"/>
    </location>
</feature>
<name>A0A5N6RAF1_9ROSI</name>
<dbReference type="SUPFAM" id="SSF103473">
    <property type="entry name" value="MFS general substrate transporter"/>
    <property type="match status" value="1"/>
</dbReference>
<comment type="similarity">
    <text evidence="2">Belongs to the major facilitator superfamily. Proton-dependent oligopeptide transporter (POT/PTR) (TC 2.A.17) family.</text>
</comment>
<evidence type="ECO:0000256" key="1">
    <source>
        <dbReference type="ARBA" id="ARBA00004141"/>
    </source>
</evidence>
<keyword evidence="5 6" id="KW-0472">Membrane</keyword>
<dbReference type="OrthoDB" id="1181826at2759"/>
<gene>
    <name evidence="7" type="ORF">FH972_013509</name>
</gene>
<feature type="transmembrane region" description="Helical" evidence="6">
    <location>
        <begin position="117"/>
        <end position="137"/>
    </location>
</feature>
<dbReference type="Proteomes" id="UP000327013">
    <property type="component" value="Chromosome 5"/>
</dbReference>
<evidence type="ECO:0000256" key="6">
    <source>
        <dbReference type="SAM" id="Phobius"/>
    </source>
</evidence>
<feature type="transmembrane region" description="Helical" evidence="6">
    <location>
        <begin position="428"/>
        <end position="453"/>
    </location>
</feature>
<dbReference type="EMBL" id="CM017325">
    <property type="protein sequence ID" value="KAE8056768.1"/>
    <property type="molecule type" value="Genomic_DNA"/>
</dbReference>
<dbReference type="InterPro" id="IPR036259">
    <property type="entry name" value="MFS_trans_sf"/>
</dbReference>
<dbReference type="GO" id="GO:0016020">
    <property type="term" value="C:membrane"/>
    <property type="evidence" value="ECO:0007669"/>
    <property type="project" value="UniProtKB-SubCell"/>
</dbReference>
<feature type="transmembrane region" description="Helical" evidence="6">
    <location>
        <begin position="71"/>
        <end position="90"/>
    </location>
</feature>
<proteinExistence type="inferred from homology"/>
<dbReference type="PANTHER" id="PTHR11654">
    <property type="entry name" value="OLIGOPEPTIDE TRANSPORTER-RELATED"/>
    <property type="match status" value="1"/>
</dbReference>
<sequence length="582" mass="64020">MPMAPSCSSIAVLVWADILAGYATWVMMTYLTNVWGLDITRAAAIVNVFVGLQFIMPVGMAFLVDAFLGHYRMLLLSSLACCFGMSLLAMSTPPVLSRYAGNCDAYRPNCIGDTQKALFYIALALIAFGISGHMTSLESFGNQQKELDQTPNGQVDLVRKLSGFFAVILLPIVGGIALPFINPWSVRFGIPAICTTIATFLFISGSPSYTDVEPQGSPLTTVYRVFVASASKMFYQWDANHQLYGNHQVSLDSVPQTPSHGNNQVSLNSVPQTPSLRCLDKAAMIVPTQTLAQQEQNRWKLCKVTEVEETKTFIRMIPMWATFIMCGVVSSIGATYFLEQANNMNRKVGKLKVPLPILLIFHDITKSASAKFYVKVVKMLSGKYAALIGMIAAMLFSILCCITAAKVETRRIDMIKSHGILDKPNEKIPMSMFWLVPQYLLLGALDGISGYLLGDRDEISGYGIACFFIGQIPASMSSFLLVCTRAVFGAGFVGSVLSVYVVGKVTERGGKPSWFQDTLNKSRLDNYYWTLAVLSSINLFLGILVAIWYNYQQSSIEEIRTPGYQESDVPYNDDAQCCCCCA</sequence>
<organism evidence="7 8">
    <name type="scientific">Carpinus fangiana</name>
    <dbReference type="NCBI Taxonomy" id="176857"/>
    <lineage>
        <taxon>Eukaryota</taxon>
        <taxon>Viridiplantae</taxon>
        <taxon>Streptophyta</taxon>
        <taxon>Embryophyta</taxon>
        <taxon>Tracheophyta</taxon>
        <taxon>Spermatophyta</taxon>
        <taxon>Magnoliopsida</taxon>
        <taxon>eudicotyledons</taxon>
        <taxon>Gunneridae</taxon>
        <taxon>Pentapetalae</taxon>
        <taxon>rosids</taxon>
        <taxon>fabids</taxon>
        <taxon>Fagales</taxon>
        <taxon>Betulaceae</taxon>
        <taxon>Carpinus</taxon>
    </lineage>
</organism>
<evidence type="ECO:0000256" key="2">
    <source>
        <dbReference type="ARBA" id="ARBA00005982"/>
    </source>
</evidence>
<evidence type="ECO:0000256" key="4">
    <source>
        <dbReference type="ARBA" id="ARBA00022989"/>
    </source>
</evidence>
<keyword evidence="8" id="KW-1185">Reference proteome</keyword>
<dbReference type="Pfam" id="PF00854">
    <property type="entry name" value="PTR2"/>
    <property type="match status" value="1"/>
</dbReference>
<feature type="transmembrane region" description="Helical" evidence="6">
    <location>
        <begin position="157"/>
        <end position="178"/>
    </location>
</feature>
<feature type="transmembrane region" description="Helical" evidence="6">
    <location>
        <begin position="384"/>
        <end position="407"/>
    </location>
</feature>
<feature type="transmembrane region" description="Helical" evidence="6">
    <location>
        <begin position="319"/>
        <end position="338"/>
    </location>
</feature>
<evidence type="ECO:0000256" key="5">
    <source>
        <dbReference type="ARBA" id="ARBA00023136"/>
    </source>
</evidence>
<dbReference type="GO" id="GO:0022857">
    <property type="term" value="F:transmembrane transporter activity"/>
    <property type="evidence" value="ECO:0007669"/>
    <property type="project" value="InterPro"/>
</dbReference>
<keyword evidence="4 6" id="KW-1133">Transmembrane helix</keyword>
<evidence type="ECO:0008006" key="9">
    <source>
        <dbReference type="Google" id="ProtNLM"/>
    </source>
</evidence>
<comment type="subcellular location">
    <subcellularLocation>
        <location evidence="1">Membrane</location>
        <topology evidence="1">Multi-pass membrane protein</topology>
    </subcellularLocation>
</comment>
<protein>
    <recommendedName>
        <fullName evidence="9">Nodulin-like domain-containing protein</fullName>
    </recommendedName>
</protein>
<evidence type="ECO:0000313" key="8">
    <source>
        <dbReference type="Proteomes" id="UP000327013"/>
    </source>
</evidence>
<feature type="transmembrane region" description="Helical" evidence="6">
    <location>
        <begin position="459"/>
        <end position="482"/>
    </location>
</feature>